<feature type="region of interest" description="Disordered" evidence="3">
    <location>
        <begin position="61"/>
        <end position="275"/>
    </location>
</feature>
<feature type="compositionally biased region" description="Basic and acidic residues" evidence="3">
    <location>
        <begin position="93"/>
        <end position="105"/>
    </location>
</feature>
<dbReference type="Pfam" id="PF00017">
    <property type="entry name" value="SH2"/>
    <property type="match status" value="1"/>
</dbReference>
<keyword evidence="1 2" id="KW-0727">SH2 domain</keyword>
<feature type="compositionally biased region" description="Polar residues" evidence="3">
    <location>
        <begin position="172"/>
        <end position="181"/>
    </location>
</feature>
<feature type="compositionally biased region" description="Polar residues" evidence="3">
    <location>
        <begin position="106"/>
        <end position="115"/>
    </location>
</feature>
<feature type="region of interest" description="Disordered" evidence="3">
    <location>
        <begin position="1"/>
        <end position="45"/>
    </location>
</feature>
<gene>
    <name evidence="6" type="primary">LOC115223094</name>
</gene>
<feature type="compositionally biased region" description="Basic and acidic residues" evidence="3">
    <location>
        <begin position="232"/>
        <end position="254"/>
    </location>
</feature>
<dbReference type="InterPro" id="IPR051751">
    <property type="entry name" value="Immunoreceptor_sig_adapters"/>
</dbReference>
<reference evidence="6" key="1">
    <citation type="submission" date="2025-08" db="UniProtKB">
        <authorList>
            <consortium name="RefSeq"/>
        </authorList>
    </citation>
    <scope>IDENTIFICATION</scope>
</reference>
<feature type="compositionally biased region" description="Basic and acidic residues" evidence="3">
    <location>
        <begin position="159"/>
        <end position="171"/>
    </location>
</feature>
<dbReference type="Proteomes" id="UP000515154">
    <property type="component" value="Linkage group LG22"/>
</dbReference>
<dbReference type="SUPFAM" id="SSF55550">
    <property type="entry name" value="SH2 domain"/>
    <property type="match status" value="1"/>
</dbReference>
<organism evidence="5 6">
    <name type="scientific">Octopus sinensis</name>
    <name type="common">East Asian common octopus</name>
    <dbReference type="NCBI Taxonomy" id="2607531"/>
    <lineage>
        <taxon>Eukaryota</taxon>
        <taxon>Metazoa</taxon>
        <taxon>Spiralia</taxon>
        <taxon>Lophotrochozoa</taxon>
        <taxon>Mollusca</taxon>
        <taxon>Cephalopoda</taxon>
        <taxon>Coleoidea</taxon>
        <taxon>Octopodiformes</taxon>
        <taxon>Octopoda</taxon>
        <taxon>Incirrata</taxon>
        <taxon>Octopodidae</taxon>
        <taxon>Octopus</taxon>
    </lineage>
</organism>
<dbReference type="Gene3D" id="3.30.505.10">
    <property type="entry name" value="SH2 domain"/>
    <property type="match status" value="1"/>
</dbReference>
<proteinExistence type="predicted"/>
<dbReference type="PANTHER" id="PTHR14098:SF14">
    <property type="entry name" value="SH2 DOMAIN-CONTAINING PROTEIN"/>
    <property type="match status" value="1"/>
</dbReference>
<dbReference type="GO" id="GO:0007169">
    <property type="term" value="P:cell surface receptor protein tyrosine kinase signaling pathway"/>
    <property type="evidence" value="ECO:0007669"/>
    <property type="project" value="TreeGrafter"/>
</dbReference>
<dbReference type="InterPro" id="IPR036860">
    <property type="entry name" value="SH2_dom_sf"/>
</dbReference>
<dbReference type="PANTHER" id="PTHR14098">
    <property type="entry name" value="SH2 DOMAIN CONTAINING PROTEIN"/>
    <property type="match status" value="1"/>
</dbReference>
<evidence type="ECO:0000256" key="3">
    <source>
        <dbReference type="SAM" id="MobiDB-lite"/>
    </source>
</evidence>
<feature type="domain" description="SH2" evidence="4">
    <location>
        <begin position="377"/>
        <end position="479"/>
    </location>
</feature>
<keyword evidence="5" id="KW-1185">Reference proteome</keyword>
<dbReference type="AlphaFoldDB" id="A0A7E6FKT2"/>
<dbReference type="SMART" id="SM00252">
    <property type="entry name" value="SH2"/>
    <property type="match status" value="1"/>
</dbReference>
<protein>
    <submittedName>
        <fullName evidence="6">B-cell linker protein-like isoform X1</fullName>
    </submittedName>
</protein>
<name>A0A7E6FKT2_9MOLL</name>
<evidence type="ECO:0000256" key="2">
    <source>
        <dbReference type="PROSITE-ProRule" id="PRU00191"/>
    </source>
</evidence>
<dbReference type="PROSITE" id="PS50001">
    <property type="entry name" value="SH2"/>
    <property type="match status" value="1"/>
</dbReference>
<evidence type="ECO:0000313" key="5">
    <source>
        <dbReference type="Proteomes" id="UP000515154"/>
    </source>
</evidence>
<accession>A0A7E6FKT2</accession>
<evidence type="ECO:0000313" key="6">
    <source>
        <dbReference type="RefSeq" id="XP_036368223.1"/>
    </source>
</evidence>
<sequence length="483" mass="54685">MSYNQSIYQDMSLENGPDGSSDDGWSDDHFSEVDSSGNELDYDYPTQRYLELNELKYPEKLSTSPALSPQKLSTSPALPPRNNIIPPPIPPIRKKDSQHITREQNKFSSEANSRQFSKDPNKAPESLSQAFSKLRPVATSCKEDDEGNNIIPPPIPPIRKKDSQHITREQNKFSSEANSRQFSKDPNKAPESLSQAFSKLRPVATSCKEDDEGNYIVPPPIPPSRSKKSAHKPREQKKFTSEANSRKFSKDPNKGPENLSQAMSKLRPVTPGKKDEVDYVLPVNSSRKPNKENTKIVEGLALALSKLKPVAHGSDEEDGDYVVPVNKSTWQQSKNSLISPMTQKEMSKRKKLPIPPLFNTPNDAESLHQQDPLAFEWFHSRSNREVIKEQLLQHEMDGMFAVRKSNQKSSFHSYSLTFYHRGQIYNFPIRTRVSDKKFALGYEKPNEPAFSSLEKLVAYFNENKIKLANNDLAILTKPLPKFS</sequence>
<feature type="compositionally biased region" description="Polar residues" evidence="3">
    <location>
        <begin position="61"/>
        <end position="76"/>
    </location>
</feature>
<dbReference type="GO" id="GO:0035556">
    <property type="term" value="P:intracellular signal transduction"/>
    <property type="evidence" value="ECO:0007669"/>
    <property type="project" value="TreeGrafter"/>
</dbReference>
<dbReference type="GO" id="GO:0005737">
    <property type="term" value="C:cytoplasm"/>
    <property type="evidence" value="ECO:0007669"/>
    <property type="project" value="UniProtKB-ARBA"/>
</dbReference>
<evidence type="ECO:0000259" key="4">
    <source>
        <dbReference type="PROSITE" id="PS50001"/>
    </source>
</evidence>
<evidence type="ECO:0000256" key="1">
    <source>
        <dbReference type="ARBA" id="ARBA00022999"/>
    </source>
</evidence>
<dbReference type="InterPro" id="IPR000980">
    <property type="entry name" value="SH2"/>
</dbReference>
<dbReference type="RefSeq" id="XP_036368223.1">
    <property type="nucleotide sequence ID" value="XM_036512330.1"/>
</dbReference>